<sequence>MRLLQFIPEKWSSFIRIDWPVQVSDMFRVVVGLMLWYSARVTSDVRADRNMARLEFAWSRI</sequence>
<evidence type="ECO:0000313" key="2">
    <source>
        <dbReference type="Proteomes" id="UP000182985"/>
    </source>
</evidence>
<evidence type="ECO:0000313" key="1">
    <source>
        <dbReference type="EMBL" id="OIS93135.1"/>
    </source>
</evidence>
<name>A0A1J6HY28_9HYPH</name>
<dbReference type="Proteomes" id="UP000182985">
    <property type="component" value="Unassembled WGS sequence"/>
</dbReference>
<organism evidence="1 2">
    <name type="scientific">Brucella cytisi</name>
    <dbReference type="NCBI Taxonomy" id="407152"/>
    <lineage>
        <taxon>Bacteria</taxon>
        <taxon>Pseudomonadati</taxon>
        <taxon>Pseudomonadota</taxon>
        <taxon>Alphaproteobacteria</taxon>
        <taxon>Hyphomicrobiales</taxon>
        <taxon>Brucellaceae</taxon>
        <taxon>Brucella/Ochrobactrum group</taxon>
        <taxon>Brucella</taxon>
    </lineage>
</organism>
<dbReference type="RefSeq" id="WP_010657774.1">
    <property type="nucleotide sequence ID" value="NZ_MOEC01000011.1"/>
</dbReference>
<keyword evidence="2" id="KW-1185">Reference proteome</keyword>
<comment type="caution">
    <text evidence="1">The sequence shown here is derived from an EMBL/GenBank/DDBJ whole genome shotgun (WGS) entry which is preliminary data.</text>
</comment>
<proteinExistence type="predicted"/>
<dbReference type="AlphaFoldDB" id="A0A1J6HY28"/>
<reference evidence="1 2" key="1">
    <citation type="submission" date="2016-10" db="EMBL/GenBank/DDBJ databases">
        <title>The Draft Genome Sequence of the Potato Rhizosphere Bacteria Ochrobactrum sp. IPA7.2.</title>
        <authorList>
            <person name="Gogoleva N.E."/>
            <person name="Khlopko Y.A."/>
            <person name="Burygin G.L."/>
            <person name="Plotnikov A.O."/>
        </authorList>
    </citation>
    <scope>NUCLEOTIDE SEQUENCE [LARGE SCALE GENOMIC DNA]</scope>
    <source>
        <strain evidence="1 2">IPA7.2</strain>
    </source>
</reference>
<accession>A0A1J6HY28</accession>
<protein>
    <submittedName>
        <fullName evidence="1">Uncharacterized protein</fullName>
    </submittedName>
</protein>
<dbReference type="EMBL" id="MOEC01000011">
    <property type="protein sequence ID" value="OIS93135.1"/>
    <property type="molecule type" value="Genomic_DNA"/>
</dbReference>
<gene>
    <name evidence="1" type="ORF">BLA27_12820</name>
</gene>